<dbReference type="InterPro" id="IPR004840">
    <property type="entry name" value="Amino_acid_permease_CS"/>
</dbReference>
<dbReference type="EMBL" id="CAJOBF010000906">
    <property type="protein sequence ID" value="CAF3886822.1"/>
    <property type="molecule type" value="Genomic_DNA"/>
</dbReference>
<dbReference type="GO" id="GO:0022857">
    <property type="term" value="F:transmembrane transporter activity"/>
    <property type="evidence" value="ECO:0007669"/>
    <property type="project" value="InterPro"/>
</dbReference>
<sequence>MATIDSDTLRLQSLGYKQELKRRFTCLTNYGISLSAISISSGLSSLFSYGMITGGPAVMIWGWVVVCFFTLFVVFGMAELCSAYPTSGGLDYWAGILVPQRHKAFASWFTGWFNLVGQFCVIAAVDFGLAILIASVISFSLNSQWSPQPYHIILLHLVIIISHGICNSLGTRFLSCLTYLSICWQLLTPIIISLALLISAKPGHQSIKYVFTEFKNETGWKNQIYVILIGLLPAQYIFNRYSASAHMTEETKHADTTSSWAMISAVVVSAMIGWLFLIALFFGIHDYEATIRTSTGFPITQILLDNFSRELTLVFMCLLLVAYWFCGFASVTANSRMIYAFSRDHAMPGSYWWLKIHSRTSCPVNAVWLSCLIAFIFALPCLANTTTHMAIISLSTVCLYISYGLPILCKILYPHTFLRGPFHLGSFSRFINIVSLIWISFIIVLFALPTIYPISSITMNYTSIGVLIILICSGFAYFCSAKYWFEGPVTNLIFNYNKDKLDFIVKNF</sequence>
<feature type="transmembrane region" description="Helical" evidence="6">
    <location>
        <begin position="364"/>
        <end position="383"/>
    </location>
</feature>
<feature type="transmembrane region" description="Helical" evidence="6">
    <location>
        <begin position="430"/>
        <end position="452"/>
    </location>
</feature>
<feature type="transmembrane region" description="Helical" evidence="6">
    <location>
        <begin position="111"/>
        <end position="137"/>
    </location>
</feature>
<dbReference type="PIRSF" id="PIRSF006060">
    <property type="entry name" value="AA_transporter"/>
    <property type="match status" value="1"/>
</dbReference>
<comment type="subcellular location">
    <subcellularLocation>
        <location evidence="1">Membrane</location>
        <topology evidence="1">Multi-pass membrane protein</topology>
    </subcellularLocation>
</comment>
<reference evidence="7" key="1">
    <citation type="submission" date="2021-02" db="EMBL/GenBank/DDBJ databases">
        <authorList>
            <person name="Nowell W R."/>
        </authorList>
    </citation>
    <scope>NUCLEOTIDE SEQUENCE</scope>
</reference>
<evidence type="ECO:0000256" key="3">
    <source>
        <dbReference type="ARBA" id="ARBA00022692"/>
    </source>
</evidence>
<evidence type="ECO:0000256" key="4">
    <source>
        <dbReference type="ARBA" id="ARBA00022989"/>
    </source>
</evidence>
<keyword evidence="2" id="KW-0813">Transport</keyword>
<evidence type="ECO:0000313" key="9">
    <source>
        <dbReference type="Proteomes" id="UP000663887"/>
    </source>
</evidence>
<feature type="transmembrane region" description="Helical" evidence="6">
    <location>
        <begin position="220"/>
        <end position="238"/>
    </location>
</feature>
<dbReference type="EMBL" id="CAJNRG010006031">
    <property type="protein sequence ID" value="CAF2081998.1"/>
    <property type="molecule type" value="Genomic_DNA"/>
</dbReference>
<dbReference type="GO" id="GO:0006865">
    <property type="term" value="P:amino acid transport"/>
    <property type="evidence" value="ECO:0007669"/>
    <property type="project" value="InterPro"/>
</dbReference>
<protein>
    <recommendedName>
        <fullName evidence="10">Amino acid transporter</fullName>
    </recommendedName>
</protein>
<organism evidence="7 9">
    <name type="scientific">Rotaria magnacalcarata</name>
    <dbReference type="NCBI Taxonomy" id="392030"/>
    <lineage>
        <taxon>Eukaryota</taxon>
        <taxon>Metazoa</taxon>
        <taxon>Spiralia</taxon>
        <taxon>Gnathifera</taxon>
        <taxon>Rotifera</taxon>
        <taxon>Eurotatoria</taxon>
        <taxon>Bdelloidea</taxon>
        <taxon>Philodinida</taxon>
        <taxon>Philodinidae</taxon>
        <taxon>Rotaria</taxon>
    </lineage>
</organism>
<dbReference type="PANTHER" id="PTHR45649:SF26">
    <property type="entry name" value="OS04G0435100 PROTEIN"/>
    <property type="match status" value="1"/>
</dbReference>
<feature type="transmembrane region" description="Helical" evidence="6">
    <location>
        <begin position="464"/>
        <end position="485"/>
    </location>
</feature>
<feature type="transmembrane region" description="Helical" evidence="6">
    <location>
        <begin position="259"/>
        <end position="284"/>
    </location>
</feature>
<evidence type="ECO:0000256" key="2">
    <source>
        <dbReference type="ARBA" id="ARBA00022448"/>
    </source>
</evidence>
<name>A0A816SJS7_9BILA</name>
<gene>
    <name evidence="8" type="ORF">UXM345_LOCUS9780</name>
    <name evidence="7" type="ORF">XDN619_LOCUS14947</name>
</gene>
<keyword evidence="3 6" id="KW-0812">Transmembrane</keyword>
<comment type="caution">
    <text evidence="7">The sequence shown here is derived from an EMBL/GenBank/DDBJ whole genome shotgun (WGS) entry which is preliminary data.</text>
</comment>
<dbReference type="InterPro" id="IPR002293">
    <property type="entry name" value="AA/rel_permease1"/>
</dbReference>
<feature type="transmembrane region" description="Helical" evidence="6">
    <location>
        <begin position="58"/>
        <end position="78"/>
    </location>
</feature>
<evidence type="ECO:0000313" key="7">
    <source>
        <dbReference type="EMBL" id="CAF2081998.1"/>
    </source>
</evidence>
<feature type="transmembrane region" description="Helical" evidence="6">
    <location>
        <begin position="149"/>
        <end position="170"/>
    </location>
</feature>
<proteinExistence type="predicted"/>
<evidence type="ECO:0000256" key="5">
    <source>
        <dbReference type="ARBA" id="ARBA00023136"/>
    </source>
</evidence>
<evidence type="ECO:0000256" key="6">
    <source>
        <dbReference type="SAM" id="Phobius"/>
    </source>
</evidence>
<dbReference type="PROSITE" id="PS00218">
    <property type="entry name" value="AMINO_ACID_PERMEASE_1"/>
    <property type="match status" value="1"/>
</dbReference>
<dbReference type="Gene3D" id="1.20.1740.10">
    <property type="entry name" value="Amino acid/polyamine transporter I"/>
    <property type="match status" value="1"/>
</dbReference>
<feature type="transmembrane region" description="Helical" evidence="6">
    <location>
        <begin position="313"/>
        <end position="333"/>
    </location>
</feature>
<evidence type="ECO:0000256" key="1">
    <source>
        <dbReference type="ARBA" id="ARBA00004141"/>
    </source>
</evidence>
<dbReference type="GO" id="GO:0016020">
    <property type="term" value="C:membrane"/>
    <property type="evidence" value="ECO:0007669"/>
    <property type="project" value="UniProtKB-SubCell"/>
</dbReference>
<feature type="transmembrane region" description="Helical" evidence="6">
    <location>
        <begin position="177"/>
        <end position="200"/>
    </location>
</feature>
<keyword evidence="5 6" id="KW-0472">Membrane</keyword>
<dbReference type="PANTHER" id="PTHR45649">
    <property type="entry name" value="AMINO-ACID PERMEASE BAT1"/>
    <property type="match status" value="1"/>
</dbReference>
<feature type="transmembrane region" description="Helical" evidence="6">
    <location>
        <begin position="27"/>
        <end position="52"/>
    </location>
</feature>
<dbReference type="AlphaFoldDB" id="A0A816SJS7"/>
<dbReference type="Proteomes" id="UP000663842">
    <property type="component" value="Unassembled WGS sequence"/>
</dbReference>
<accession>A0A816SJS7</accession>
<feature type="transmembrane region" description="Helical" evidence="6">
    <location>
        <begin position="389"/>
        <end position="409"/>
    </location>
</feature>
<keyword evidence="4 6" id="KW-1133">Transmembrane helix</keyword>
<evidence type="ECO:0008006" key="10">
    <source>
        <dbReference type="Google" id="ProtNLM"/>
    </source>
</evidence>
<dbReference type="Pfam" id="PF13520">
    <property type="entry name" value="AA_permease_2"/>
    <property type="match status" value="1"/>
</dbReference>
<dbReference type="Proteomes" id="UP000663887">
    <property type="component" value="Unassembled WGS sequence"/>
</dbReference>
<evidence type="ECO:0000313" key="8">
    <source>
        <dbReference type="EMBL" id="CAF3886822.1"/>
    </source>
</evidence>